<reference evidence="1 2" key="1">
    <citation type="journal article" date="2018" name="BMC Genomics">
        <title>Comparative genome analyses reveal sequence features reflecting distinct modes of host-adaptation between dicot and monocot powdery mildew.</title>
        <authorList>
            <person name="Wu Y."/>
            <person name="Ma X."/>
            <person name="Pan Z."/>
            <person name="Kale S.D."/>
            <person name="Song Y."/>
            <person name="King H."/>
            <person name="Zhang Q."/>
            <person name="Presley C."/>
            <person name="Deng X."/>
            <person name="Wei C.I."/>
            <person name="Xiao S."/>
        </authorList>
    </citation>
    <scope>NUCLEOTIDE SEQUENCE [LARGE SCALE GENOMIC DNA]</scope>
    <source>
        <strain evidence="1">UMSG1</strain>
    </source>
</reference>
<protein>
    <submittedName>
        <fullName evidence="1">Uncharacterized protein</fullName>
    </submittedName>
</protein>
<sequence>MPLPFNWEYQTADSKSLAAKEKLSRKDAQYMAVTLKNYTDTARESLKRTQDRMVKQANKHRREPDIGIGDKFFIIKRAWSSTDRPSDKLDFPLTRLSNKIKAMRGYSYEHESPENWKMKDSNNPLPDQEYGAPNPEIIDDEEEREVENILSSRPEYYNADNFINAPLKIREFHEQNPNCEGPPVRLKIWEKVFTNDKFAKPHGDDNKPEKLFKGLIVPRRMK</sequence>
<gene>
    <name evidence="1" type="ORF">GcM1_172009</name>
</gene>
<evidence type="ECO:0000313" key="2">
    <source>
        <dbReference type="Proteomes" id="UP000285326"/>
    </source>
</evidence>
<dbReference type="Proteomes" id="UP000285326">
    <property type="component" value="Unassembled WGS sequence"/>
</dbReference>
<dbReference type="EMBL" id="MCBS01017241">
    <property type="protein sequence ID" value="RKF82373.1"/>
    <property type="molecule type" value="Genomic_DNA"/>
</dbReference>
<dbReference type="AlphaFoldDB" id="A0A420J6F2"/>
<comment type="caution">
    <text evidence="1">The sequence shown here is derived from an EMBL/GenBank/DDBJ whole genome shotgun (WGS) entry which is preliminary data.</text>
</comment>
<proteinExistence type="predicted"/>
<organism evidence="1 2">
    <name type="scientific">Golovinomyces cichoracearum</name>
    <dbReference type="NCBI Taxonomy" id="62708"/>
    <lineage>
        <taxon>Eukaryota</taxon>
        <taxon>Fungi</taxon>
        <taxon>Dikarya</taxon>
        <taxon>Ascomycota</taxon>
        <taxon>Pezizomycotina</taxon>
        <taxon>Leotiomycetes</taxon>
        <taxon>Erysiphales</taxon>
        <taxon>Erysiphaceae</taxon>
        <taxon>Golovinomyces</taxon>
    </lineage>
</organism>
<name>A0A420J6F2_9PEZI</name>
<accession>A0A420J6F2</accession>
<evidence type="ECO:0000313" key="1">
    <source>
        <dbReference type="EMBL" id="RKF82373.1"/>
    </source>
</evidence>